<evidence type="ECO:0000256" key="1">
    <source>
        <dbReference type="ARBA" id="ARBA00001971"/>
    </source>
</evidence>
<reference evidence="11" key="1">
    <citation type="submission" date="2021-05" db="EMBL/GenBank/DDBJ databases">
        <title>Comparative genomics of three Colletotrichum scovillei strains and genetic complementation revealed genes involved fungal growth and virulence on chili pepper.</title>
        <authorList>
            <person name="Hsieh D.-K."/>
            <person name="Chuang S.-C."/>
            <person name="Chen C.-Y."/>
            <person name="Chao Y.-T."/>
            <person name="Lu M.-Y.J."/>
            <person name="Lee M.-H."/>
            <person name="Shih M.-C."/>
        </authorList>
    </citation>
    <scope>NUCLEOTIDE SEQUENCE</scope>
    <source>
        <strain evidence="11">Coll-153</strain>
    </source>
</reference>
<dbReference type="SUPFAM" id="SSF48264">
    <property type="entry name" value="Cytochrome P450"/>
    <property type="match status" value="1"/>
</dbReference>
<accession>A0A9P7RBM4</accession>
<keyword evidence="12" id="KW-1185">Reference proteome</keyword>
<dbReference type="InterPro" id="IPR017972">
    <property type="entry name" value="Cyt_P450_CS"/>
</dbReference>
<dbReference type="EMBL" id="JAESDN010000003">
    <property type="protein sequence ID" value="KAG7054381.1"/>
    <property type="molecule type" value="Genomic_DNA"/>
</dbReference>
<dbReference type="Proteomes" id="UP000699042">
    <property type="component" value="Unassembled WGS sequence"/>
</dbReference>
<dbReference type="PROSITE" id="PS00086">
    <property type="entry name" value="CYTOCHROME_P450"/>
    <property type="match status" value="1"/>
</dbReference>
<comment type="similarity">
    <text evidence="2 9">Belongs to the cytochrome P450 family.</text>
</comment>
<dbReference type="GO" id="GO:0016705">
    <property type="term" value="F:oxidoreductase activity, acting on paired donors, with incorporation or reduction of molecular oxygen"/>
    <property type="evidence" value="ECO:0007669"/>
    <property type="project" value="InterPro"/>
</dbReference>
<dbReference type="InterPro" id="IPR002403">
    <property type="entry name" value="Cyt_P450_E_grp-IV"/>
</dbReference>
<dbReference type="InterPro" id="IPR001128">
    <property type="entry name" value="Cyt_P450"/>
</dbReference>
<dbReference type="InterPro" id="IPR036396">
    <property type="entry name" value="Cyt_P450_sf"/>
</dbReference>
<keyword evidence="6 8" id="KW-0408">Iron</keyword>
<sequence>MELQMNYPESLFLSCKSTFPFQSPAAISMDARTTQAASMAANSATVGVPVTETLFLRPLFMSMFFILLCVTIPVLNRSKLAKFPDVTVSTSIFDFGNSKARRQFVFDSVKLIKDGFSKVGNTTPFRIIADVGEMVILPPEFVNGIRNEADLDFMEFVNQQFLSDIPGFEIFKTGFLTSLVTDVTRVKITQSLGKVTGPLADECDQACREIFGESKEQKETVLKSALLDLVARISSRVFLGDVGCRNPAWLNITKEFTVNSFMACVELRKYPPGIRHVVHWFLPECKTVRAQGQTARNIINDILRARQLEDQQRLARGLKPEVRNDAIEWFEQMAKGQSYDVGRAQIALAMAAVHTTTDLLAQTLFDIIGHPQIIPALRQEIVTVISQDGWEKTALYKLRLMDSVIKESQRIKPPNVVSMNRLALNDVTLPDGSILPAGSKMGVSAHSMWDPSVHPDPKSWDGYRWLRKRQQVGQENLHQLATTSPQHIAFGHGKHSCPGRFFAANEIKIALCFLIMNYDFELVPGANPEPVLSGIQLDSSPTAKVQVRRRDPELDLLSMLKRSRD</sequence>
<evidence type="ECO:0000256" key="4">
    <source>
        <dbReference type="ARBA" id="ARBA00022723"/>
    </source>
</evidence>
<gene>
    <name evidence="11" type="ORF">JMJ77_001448</name>
</gene>
<comment type="caution">
    <text evidence="11">The sequence shown here is derived from an EMBL/GenBank/DDBJ whole genome shotgun (WGS) entry which is preliminary data.</text>
</comment>
<evidence type="ECO:0000256" key="3">
    <source>
        <dbReference type="ARBA" id="ARBA00022617"/>
    </source>
</evidence>
<feature type="transmembrane region" description="Helical" evidence="10">
    <location>
        <begin position="55"/>
        <end position="75"/>
    </location>
</feature>
<organism evidence="11 12">
    <name type="scientific">Colletotrichum scovillei</name>
    <dbReference type="NCBI Taxonomy" id="1209932"/>
    <lineage>
        <taxon>Eukaryota</taxon>
        <taxon>Fungi</taxon>
        <taxon>Dikarya</taxon>
        <taxon>Ascomycota</taxon>
        <taxon>Pezizomycotina</taxon>
        <taxon>Sordariomycetes</taxon>
        <taxon>Hypocreomycetidae</taxon>
        <taxon>Glomerellales</taxon>
        <taxon>Glomerellaceae</taxon>
        <taxon>Colletotrichum</taxon>
        <taxon>Colletotrichum acutatum species complex</taxon>
    </lineage>
</organism>
<name>A0A9P7RBM4_9PEZI</name>
<evidence type="ECO:0000256" key="8">
    <source>
        <dbReference type="PIRSR" id="PIRSR602403-1"/>
    </source>
</evidence>
<evidence type="ECO:0000313" key="12">
    <source>
        <dbReference type="Proteomes" id="UP000699042"/>
    </source>
</evidence>
<dbReference type="CDD" id="cd11041">
    <property type="entry name" value="CYP503A1-like"/>
    <property type="match status" value="1"/>
</dbReference>
<dbReference type="GO" id="GO:0004497">
    <property type="term" value="F:monooxygenase activity"/>
    <property type="evidence" value="ECO:0007669"/>
    <property type="project" value="UniProtKB-KW"/>
</dbReference>
<comment type="cofactor">
    <cofactor evidence="1 8">
        <name>heme</name>
        <dbReference type="ChEBI" id="CHEBI:30413"/>
    </cofactor>
</comment>
<evidence type="ECO:0000313" key="11">
    <source>
        <dbReference type="EMBL" id="KAG7054381.1"/>
    </source>
</evidence>
<keyword evidence="3 8" id="KW-0349">Heme</keyword>
<dbReference type="AlphaFoldDB" id="A0A9P7RBM4"/>
<dbReference type="PANTHER" id="PTHR46206:SF2">
    <property type="entry name" value="CYTOCHROME P450 MONOOXYGENASE AUSG-RELATED"/>
    <property type="match status" value="1"/>
</dbReference>
<proteinExistence type="inferred from homology"/>
<evidence type="ECO:0000256" key="9">
    <source>
        <dbReference type="RuleBase" id="RU000461"/>
    </source>
</evidence>
<evidence type="ECO:0000256" key="2">
    <source>
        <dbReference type="ARBA" id="ARBA00010617"/>
    </source>
</evidence>
<feature type="binding site" description="axial binding residue" evidence="8">
    <location>
        <position position="497"/>
    </location>
    <ligand>
        <name>heme</name>
        <dbReference type="ChEBI" id="CHEBI:30413"/>
    </ligand>
    <ligandPart>
        <name>Fe</name>
        <dbReference type="ChEBI" id="CHEBI:18248"/>
    </ligandPart>
</feature>
<keyword evidence="10" id="KW-1133">Transmembrane helix</keyword>
<keyword evidence="7 9" id="KW-0503">Monooxygenase</keyword>
<evidence type="ECO:0000256" key="7">
    <source>
        <dbReference type="ARBA" id="ARBA00023033"/>
    </source>
</evidence>
<dbReference type="Pfam" id="PF00067">
    <property type="entry name" value="p450"/>
    <property type="match status" value="1"/>
</dbReference>
<keyword evidence="10" id="KW-0812">Transmembrane</keyword>
<dbReference type="Gene3D" id="1.10.630.10">
    <property type="entry name" value="Cytochrome P450"/>
    <property type="match status" value="1"/>
</dbReference>
<dbReference type="GO" id="GO:0005506">
    <property type="term" value="F:iron ion binding"/>
    <property type="evidence" value="ECO:0007669"/>
    <property type="project" value="InterPro"/>
</dbReference>
<keyword evidence="10" id="KW-0472">Membrane</keyword>
<dbReference type="GO" id="GO:0020037">
    <property type="term" value="F:heme binding"/>
    <property type="evidence" value="ECO:0007669"/>
    <property type="project" value="InterPro"/>
</dbReference>
<protein>
    <submittedName>
        <fullName evidence="11">Cytochrome P450</fullName>
    </submittedName>
</protein>
<evidence type="ECO:0000256" key="5">
    <source>
        <dbReference type="ARBA" id="ARBA00023002"/>
    </source>
</evidence>
<keyword evidence="5 9" id="KW-0560">Oxidoreductase</keyword>
<evidence type="ECO:0000256" key="6">
    <source>
        <dbReference type="ARBA" id="ARBA00023004"/>
    </source>
</evidence>
<dbReference type="PANTHER" id="PTHR46206">
    <property type="entry name" value="CYTOCHROME P450"/>
    <property type="match status" value="1"/>
</dbReference>
<evidence type="ECO:0000256" key="10">
    <source>
        <dbReference type="SAM" id="Phobius"/>
    </source>
</evidence>
<dbReference type="PRINTS" id="PR00465">
    <property type="entry name" value="EP450IV"/>
</dbReference>
<keyword evidence="4 8" id="KW-0479">Metal-binding</keyword>